<dbReference type="AlphaFoldDB" id="A0AA35YMW5"/>
<dbReference type="Proteomes" id="UP001177003">
    <property type="component" value="Chromosome 3"/>
</dbReference>
<proteinExistence type="predicted"/>
<reference evidence="1" key="1">
    <citation type="submission" date="2023-04" db="EMBL/GenBank/DDBJ databases">
        <authorList>
            <person name="Vijverberg K."/>
            <person name="Xiong W."/>
            <person name="Schranz E."/>
        </authorList>
    </citation>
    <scope>NUCLEOTIDE SEQUENCE</scope>
</reference>
<accession>A0AA35YMW5</accession>
<dbReference type="EMBL" id="OX465079">
    <property type="protein sequence ID" value="CAI9276930.1"/>
    <property type="molecule type" value="Genomic_DNA"/>
</dbReference>
<keyword evidence="2" id="KW-1185">Reference proteome</keyword>
<gene>
    <name evidence="1" type="ORF">LSALG_LOCUS16886</name>
</gene>
<evidence type="ECO:0000313" key="2">
    <source>
        <dbReference type="Proteomes" id="UP001177003"/>
    </source>
</evidence>
<name>A0AA35YMW5_LACSI</name>
<evidence type="ECO:0000313" key="1">
    <source>
        <dbReference type="EMBL" id="CAI9276930.1"/>
    </source>
</evidence>
<sequence>MLPTGSGMGVMCGMTRGIKMARPTSSSIMNSTTGLLTSSTPTPAQGNSMLRSREAMHMIRFAFQFQLPFFSNLPKSLQPNKEQQEALHPCSARYLPGPNDMSVLDIAYTIYTKFEESRSVMPSIYKVFTSYLDRSYIGNRIQLWIFQV</sequence>
<organism evidence="1 2">
    <name type="scientific">Lactuca saligna</name>
    <name type="common">Willowleaf lettuce</name>
    <dbReference type="NCBI Taxonomy" id="75948"/>
    <lineage>
        <taxon>Eukaryota</taxon>
        <taxon>Viridiplantae</taxon>
        <taxon>Streptophyta</taxon>
        <taxon>Embryophyta</taxon>
        <taxon>Tracheophyta</taxon>
        <taxon>Spermatophyta</taxon>
        <taxon>Magnoliopsida</taxon>
        <taxon>eudicotyledons</taxon>
        <taxon>Gunneridae</taxon>
        <taxon>Pentapetalae</taxon>
        <taxon>asterids</taxon>
        <taxon>campanulids</taxon>
        <taxon>Asterales</taxon>
        <taxon>Asteraceae</taxon>
        <taxon>Cichorioideae</taxon>
        <taxon>Cichorieae</taxon>
        <taxon>Lactucinae</taxon>
        <taxon>Lactuca</taxon>
    </lineage>
</organism>
<protein>
    <submittedName>
        <fullName evidence="1">Uncharacterized protein</fullName>
    </submittedName>
</protein>